<keyword evidence="10 11" id="KW-0998">Cell outer membrane</keyword>
<evidence type="ECO:0000256" key="2">
    <source>
        <dbReference type="ARBA" id="ARBA00022448"/>
    </source>
</evidence>
<evidence type="ECO:0000256" key="11">
    <source>
        <dbReference type="PROSITE-ProRule" id="PRU01360"/>
    </source>
</evidence>
<evidence type="ECO:0008006" key="18">
    <source>
        <dbReference type="Google" id="ProtNLM"/>
    </source>
</evidence>
<feature type="domain" description="TonB-dependent receptor plug" evidence="15">
    <location>
        <begin position="60"/>
        <end position="166"/>
    </location>
</feature>
<reference evidence="16 17" key="1">
    <citation type="journal article" date="2013" name="Genome Announc.">
        <title>Draft Genome Sequence of Sphingobium lactosutens Strain DS20T, Isolated from a Hexachlorocyclohexane Dumpsite.</title>
        <authorList>
            <person name="Kumar R."/>
            <person name="Dwivedi V."/>
            <person name="Negi V."/>
            <person name="Khurana J.P."/>
            <person name="Lal R."/>
        </authorList>
    </citation>
    <scope>NUCLEOTIDE SEQUENCE [LARGE SCALE GENOMIC DNA]</scope>
    <source>
        <strain evidence="16 17">DS20</strain>
    </source>
</reference>
<evidence type="ECO:0000256" key="4">
    <source>
        <dbReference type="ARBA" id="ARBA00022496"/>
    </source>
</evidence>
<evidence type="ECO:0000256" key="5">
    <source>
        <dbReference type="ARBA" id="ARBA00022692"/>
    </source>
</evidence>
<evidence type="ECO:0000256" key="6">
    <source>
        <dbReference type="ARBA" id="ARBA00023004"/>
    </source>
</evidence>
<keyword evidence="5 11" id="KW-0812">Transmembrane</keyword>
<dbReference type="Gene3D" id="2.40.170.20">
    <property type="entry name" value="TonB-dependent receptor, beta-barrel domain"/>
    <property type="match status" value="1"/>
</dbReference>
<proteinExistence type="inferred from homology"/>
<evidence type="ECO:0000256" key="1">
    <source>
        <dbReference type="ARBA" id="ARBA00004571"/>
    </source>
</evidence>
<comment type="similarity">
    <text evidence="11 12">Belongs to the TonB-dependent receptor family.</text>
</comment>
<dbReference type="InterPro" id="IPR000531">
    <property type="entry name" value="Beta-barrel_TonB"/>
</dbReference>
<keyword evidence="9 11" id="KW-0472">Membrane</keyword>
<evidence type="ECO:0000256" key="13">
    <source>
        <dbReference type="SAM" id="SignalP"/>
    </source>
</evidence>
<evidence type="ECO:0000256" key="7">
    <source>
        <dbReference type="ARBA" id="ARBA00023065"/>
    </source>
</evidence>
<feature type="domain" description="TonB-dependent receptor-like beta-barrel" evidence="14">
    <location>
        <begin position="298"/>
        <end position="742"/>
    </location>
</feature>
<dbReference type="PROSITE" id="PS52016">
    <property type="entry name" value="TONB_DEPENDENT_REC_3"/>
    <property type="match status" value="1"/>
</dbReference>
<dbReference type="Pfam" id="PF07715">
    <property type="entry name" value="Plug"/>
    <property type="match status" value="1"/>
</dbReference>
<evidence type="ECO:0000256" key="10">
    <source>
        <dbReference type="ARBA" id="ARBA00023237"/>
    </source>
</evidence>
<dbReference type="eggNOG" id="COG4774">
    <property type="taxonomic scope" value="Bacteria"/>
</dbReference>
<dbReference type="EMBL" id="ATDP01000106">
    <property type="protein sequence ID" value="EQB11809.1"/>
    <property type="molecule type" value="Genomic_DNA"/>
</dbReference>
<dbReference type="PANTHER" id="PTHR32552">
    <property type="entry name" value="FERRICHROME IRON RECEPTOR-RELATED"/>
    <property type="match status" value="1"/>
</dbReference>
<evidence type="ECO:0000313" key="17">
    <source>
        <dbReference type="Proteomes" id="UP000015531"/>
    </source>
</evidence>
<dbReference type="InterPro" id="IPR039426">
    <property type="entry name" value="TonB-dep_rcpt-like"/>
</dbReference>
<dbReference type="SUPFAM" id="SSF56935">
    <property type="entry name" value="Porins"/>
    <property type="match status" value="1"/>
</dbReference>
<dbReference type="InterPro" id="IPR012910">
    <property type="entry name" value="Plug_dom"/>
</dbReference>
<evidence type="ECO:0000256" key="8">
    <source>
        <dbReference type="ARBA" id="ARBA00023077"/>
    </source>
</evidence>
<comment type="caution">
    <text evidence="16">The sequence shown here is derived from an EMBL/GenBank/DDBJ whole genome shotgun (WGS) entry which is preliminary data.</text>
</comment>
<keyword evidence="6" id="KW-0408">Iron</keyword>
<dbReference type="PATRIC" id="fig|1331060.3.peg.4259"/>
<sequence>MTFDVRGGSDMNKIVLASSVAAICLLTPFTAFAQEAAVEAETQNSSEDIIVTAQRRAENVQDVPISITALNNTMLKNSNIVTIYDLPRVAPSLRVDTGIGATRARVIVRGVGSQGGTAIEPSVAGFLDGVYIPREAQMVGAYLDLQGLELLRGPQGTLFGRNASVGAINLRSALPEDTFSGNLAAEIGNGERYRTEGYVNVPISDGAALRLAGFGELNRGLWYNRLDDKHYGASDSFALRLSGKFDLSSNLSWIVRGNVARRNGNEAAMGALLTSSIPDGRLPGFLARLATIGSNDVDLTPFDHRFNQYVGDHVDDTQWGVNSTLQWDFDSGFSLKLIDAYQYWENSTALTNVFGVETPTLSDFLSYKSKSHCHELQLISPTDRLLDGRLSFVAGLYYFHESWLSDDAYQIYTDGCRLLFPAGPPGAVCPGQTNTDLFNRRFTQVTDSYAAYAQTTFKLLPTVDLVLGGRWTRDEKSGHAIQVVNRSLGANFALPEDRRLALANERFTYRTNLNWRPTDNLLFFGSYSTGYKSGGFDSSTLTGALPPAPPGTLLDRTLKPETVRSAEIGMKSELFDKLLQLNVTLFRMKVKNFQDRLTNGIAFRVVNAGDLRNQGVETDMQLRLSEVLRFNASVSYLDAVFTSYPTATALPGQTGTRDITGERPTFAPKWSGSLGAEFRHDISGGMRFLFRSDVSFVSSANINQINNADPYTVQPAYQLLSARATLYGKDDRWSVSVFGDNLTDTGYCTSYTYQALGGLLGVVDPATGRSALRCNSVSRPRSYGVRASFSF</sequence>
<name>T0IQ98_9SPHN</name>
<feature type="signal peptide" evidence="13">
    <location>
        <begin position="1"/>
        <end position="33"/>
    </location>
</feature>
<organism evidence="16 17">
    <name type="scientific">Sphingobium lactosutens DS20</name>
    <dbReference type="NCBI Taxonomy" id="1331060"/>
    <lineage>
        <taxon>Bacteria</taxon>
        <taxon>Pseudomonadati</taxon>
        <taxon>Pseudomonadota</taxon>
        <taxon>Alphaproteobacteria</taxon>
        <taxon>Sphingomonadales</taxon>
        <taxon>Sphingomonadaceae</taxon>
        <taxon>Sphingobium</taxon>
    </lineage>
</organism>
<evidence type="ECO:0000313" key="16">
    <source>
        <dbReference type="EMBL" id="EQB11809.1"/>
    </source>
</evidence>
<evidence type="ECO:0000259" key="14">
    <source>
        <dbReference type="Pfam" id="PF00593"/>
    </source>
</evidence>
<evidence type="ECO:0000259" key="15">
    <source>
        <dbReference type="Pfam" id="PF07715"/>
    </source>
</evidence>
<keyword evidence="2 11" id="KW-0813">Transport</keyword>
<protein>
    <recommendedName>
        <fullName evidence="18">TonB-denpendent receptor</fullName>
    </recommendedName>
</protein>
<dbReference type="InterPro" id="IPR036942">
    <property type="entry name" value="Beta-barrel_TonB_sf"/>
</dbReference>
<keyword evidence="4" id="KW-0410">Iron transport</keyword>
<dbReference type="GO" id="GO:0006826">
    <property type="term" value="P:iron ion transport"/>
    <property type="evidence" value="ECO:0007669"/>
    <property type="project" value="UniProtKB-KW"/>
</dbReference>
<dbReference type="Pfam" id="PF00593">
    <property type="entry name" value="TonB_dep_Rec_b-barrel"/>
    <property type="match status" value="1"/>
</dbReference>
<dbReference type="Proteomes" id="UP000015531">
    <property type="component" value="Unassembled WGS sequence"/>
</dbReference>
<dbReference type="PANTHER" id="PTHR32552:SF81">
    <property type="entry name" value="TONB-DEPENDENT OUTER MEMBRANE RECEPTOR"/>
    <property type="match status" value="1"/>
</dbReference>
<evidence type="ECO:0000256" key="12">
    <source>
        <dbReference type="RuleBase" id="RU003357"/>
    </source>
</evidence>
<feature type="chain" id="PRO_5004565320" description="TonB-denpendent receptor" evidence="13">
    <location>
        <begin position="34"/>
        <end position="791"/>
    </location>
</feature>
<keyword evidence="3 11" id="KW-1134">Transmembrane beta strand</keyword>
<evidence type="ECO:0000256" key="3">
    <source>
        <dbReference type="ARBA" id="ARBA00022452"/>
    </source>
</evidence>
<gene>
    <name evidence="16" type="ORF">RLDS_22025</name>
</gene>
<keyword evidence="17" id="KW-1185">Reference proteome</keyword>
<keyword evidence="7" id="KW-0406">Ion transport</keyword>
<evidence type="ECO:0000256" key="9">
    <source>
        <dbReference type="ARBA" id="ARBA00023136"/>
    </source>
</evidence>
<keyword evidence="13" id="KW-0732">Signal</keyword>
<dbReference type="GO" id="GO:0009279">
    <property type="term" value="C:cell outer membrane"/>
    <property type="evidence" value="ECO:0007669"/>
    <property type="project" value="UniProtKB-SubCell"/>
</dbReference>
<keyword evidence="8 12" id="KW-0798">TonB box</keyword>
<comment type="subcellular location">
    <subcellularLocation>
        <location evidence="1 11">Cell outer membrane</location>
        <topology evidence="1 11">Multi-pass membrane protein</topology>
    </subcellularLocation>
</comment>
<accession>T0IQ98</accession>
<dbReference type="AlphaFoldDB" id="T0IQ98"/>